<evidence type="ECO:0000313" key="2">
    <source>
        <dbReference type="WBParaSite" id="nRc.2.0.1.t37487-RA"/>
    </source>
</evidence>
<organism evidence="1 2">
    <name type="scientific">Romanomermis culicivorax</name>
    <name type="common">Nematode worm</name>
    <dbReference type="NCBI Taxonomy" id="13658"/>
    <lineage>
        <taxon>Eukaryota</taxon>
        <taxon>Metazoa</taxon>
        <taxon>Ecdysozoa</taxon>
        <taxon>Nematoda</taxon>
        <taxon>Enoplea</taxon>
        <taxon>Dorylaimia</taxon>
        <taxon>Mermithida</taxon>
        <taxon>Mermithoidea</taxon>
        <taxon>Mermithidae</taxon>
        <taxon>Romanomermis</taxon>
    </lineage>
</organism>
<protein>
    <submittedName>
        <fullName evidence="2">Uncharacterized protein</fullName>
    </submittedName>
</protein>
<sequence>MKQDVALIGAIFNTDLNIERLSDELSEVIKSLEISLRFGIPLVYSGATRAESLLPISDSAASSPSKLITKSSFLRRLWRRLTIGGRIGGHSDDKKEKNTKLKIPRSMSCPVKNKENRSVKVDIKDLKRLKEICINLQQCLKWPSESTHKNSSGNDYISVFLQRLYPVQKINFARDG</sequence>
<reference evidence="2" key="1">
    <citation type="submission" date="2022-11" db="UniProtKB">
        <authorList>
            <consortium name="WormBaseParasite"/>
        </authorList>
    </citation>
    <scope>IDENTIFICATION</scope>
</reference>
<dbReference type="Proteomes" id="UP000887565">
    <property type="component" value="Unplaced"/>
</dbReference>
<dbReference type="WBParaSite" id="nRc.2.0.1.t37487-RA">
    <property type="protein sequence ID" value="nRc.2.0.1.t37487-RA"/>
    <property type="gene ID" value="nRc.2.0.1.g37487"/>
</dbReference>
<keyword evidence="1" id="KW-1185">Reference proteome</keyword>
<name>A0A915KFJ0_ROMCU</name>
<proteinExistence type="predicted"/>
<dbReference type="AlphaFoldDB" id="A0A915KFJ0"/>
<evidence type="ECO:0000313" key="1">
    <source>
        <dbReference type="Proteomes" id="UP000887565"/>
    </source>
</evidence>
<accession>A0A915KFJ0</accession>